<evidence type="ECO:0000256" key="4">
    <source>
        <dbReference type="ARBA" id="ARBA00022597"/>
    </source>
</evidence>
<organism evidence="11 13">
    <name type="scientific">Nesidiocoris tenuis</name>
    <dbReference type="NCBI Taxonomy" id="355587"/>
    <lineage>
        <taxon>Eukaryota</taxon>
        <taxon>Metazoa</taxon>
        <taxon>Ecdysozoa</taxon>
        <taxon>Arthropoda</taxon>
        <taxon>Hexapoda</taxon>
        <taxon>Insecta</taxon>
        <taxon>Pterygota</taxon>
        <taxon>Neoptera</taxon>
        <taxon>Paraneoptera</taxon>
        <taxon>Hemiptera</taxon>
        <taxon>Heteroptera</taxon>
        <taxon>Panheteroptera</taxon>
        <taxon>Cimicomorpha</taxon>
        <taxon>Miridae</taxon>
        <taxon>Dicyphina</taxon>
        <taxon>Nesidiocoris</taxon>
    </lineage>
</organism>
<feature type="transmembrane region" description="Helical" evidence="9">
    <location>
        <begin position="163"/>
        <end position="181"/>
    </location>
</feature>
<proteinExistence type="predicted"/>
<dbReference type="InterPro" id="IPR020846">
    <property type="entry name" value="MFS_dom"/>
</dbReference>
<evidence type="ECO:0000256" key="1">
    <source>
        <dbReference type="ARBA" id="ARBA00004651"/>
    </source>
</evidence>
<dbReference type="EMBL" id="CADCXU010020256">
    <property type="protein sequence ID" value="CAB0008208.1"/>
    <property type="molecule type" value="Genomic_DNA"/>
</dbReference>
<feature type="compositionally biased region" description="Basic and acidic residues" evidence="8">
    <location>
        <begin position="472"/>
        <end position="481"/>
    </location>
</feature>
<dbReference type="PANTHER" id="PTHR48021">
    <property type="match status" value="1"/>
</dbReference>
<keyword evidence="7 9" id="KW-0472">Membrane</keyword>
<feature type="transmembrane region" description="Helical" evidence="9">
    <location>
        <begin position="39"/>
        <end position="60"/>
    </location>
</feature>
<dbReference type="InterPro" id="IPR050549">
    <property type="entry name" value="MFS_Trehalose_Transporter"/>
</dbReference>
<sequence>MYLAEISEPRIRGALSTFVQMMTNMGVLAEYIIGPRVSYNMLAYISGALPVIFIILMAAMPESPYWLVMKGKKDKARDALIWLRGGGDVKEEMELMSTSVEEEMKSKGTLKDLVATPGNRRALLIVQMLALLQRMSGVSALMAYTSTTLPSRGAGSLTPNDCVIVMGCVWVISVFGATIFVDSLGRKPLLIASSLGCGVAMFSAGAWFYLDGTNYVDVSDFYYTPFAAFLVYGLFFCIGLGPIASTVQGEAFPTNIKGLASGITSFVLAITSFVMNKIYHTIADQAGMYLNYWIFSGACFASLIFCLVYMIETKERIKKFKKQVASICDFQYLASMSNNALSAEKNRQAFFAVKTGSPRQHRKSHASLPSRPPRLLSKKLFNKKKINHPATDQFPLKRRLLRPISQSHLTWANKKRVESKRVLLSQLDALRGSRPAGFRWQLVQPGLPIMADLSYELMRLETHPGNQKVQKPHLEVPEHPKSFSNSRNMKRNAENQN</sequence>
<name>A0A6H5GW30_9HEMI</name>
<dbReference type="InterPro" id="IPR036259">
    <property type="entry name" value="MFS_trans_sf"/>
</dbReference>
<dbReference type="EMBL" id="CADCXU010020255">
    <property type="protein sequence ID" value="CAB0008207.1"/>
    <property type="molecule type" value="Genomic_DNA"/>
</dbReference>
<feature type="transmembrane region" description="Helical" evidence="9">
    <location>
        <begin position="259"/>
        <end position="279"/>
    </location>
</feature>
<evidence type="ECO:0000256" key="6">
    <source>
        <dbReference type="ARBA" id="ARBA00022989"/>
    </source>
</evidence>
<protein>
    <recommendedName>
        <fullName evidence="10">Major facilitator superfamily (MFS) profile domain-containing protein</fullName>
    </recommendedName>
</protein>
<dbReference type="FunFam" id="1.20.1250.20:FF:000218">
    <property type="entry name" value="facilitated trehalose transporter Tret1"/>
    <property type="match status" value="1"/>
</dbReference>
<gene>
    <name evidence="11" type="ORF">NTEN_LOCUS13453</name>
    <name evidence="12" type="ORF">NTEN_LOCUS13454</name>
</gene>
<dbReference type="InterPro" id="IPR005828">
    <property type="entry name" value="MFS_sugar_transport-like"/>
</dbReference>
<comment type="subcellular location">
    <subcellularLocation>
        <location evidence="1">Cell membrane</location>
        <topology evidence="1">Multi-pass membrane protein</topology>
    </subcellularLocation>
</comment>
<accession>A0A6H5GW30</accession>
<keyword evidence="6 9" id="KW-1133">Transmembrane helix</keyword>
<dbReference type="PROSITE" id="PS50850">
    <property type="entry name" value="MFS"/>
    <property type="match status" value="1"/>
</dbReference>
<evidence type="ECO:0000313" key="12">
    <source>
        <dbReference type="EMBL" id="CAB0008208.1"/>
    </source>
</evidence>
<feature type="transmembrane region" description="Helical" evidence="9">
    <location>
        <begin position="291"/>
        <end position="311"/>
    </location>
</feature>
<keyword evidence="13" id="KW-1185">Reference proteome</keyword>
<dbReference type="Gene3D" id="1.20.1250.20">
    <property type="entry name" value="MFS general substrate transporter like domains"/>
    <property type="match status" value="1"/>
</dbReference>
<dbReference type="Proteomes" id="UP000479000">
    <property type="component" value="Unassembled WGS sequence"/>
</dbReference>
<feature type="transmembrane region" description="Helical" evidence="9">
    <location>
        <begin position="188"/>
        <end position="210"/>
    </location>
</feature>
<dbReference type="GO" id="GO:0005886">
    <property type="term" value="C:plasma membrane"/>
    <property type="evidence" value="ECO:0007669"/>
    <property type="project" value="UniProtKB-SubCell"/>
</dbReference>
<keyword evidence="3" id="KW-1003">Cell membrane</keyword>
<dbReference type="AlphaFoldDB" id="A0A6H5GW30"/>
<feature type="transmembrane region" description="Helical" evidence="9">
    <location>
        <begin position="12"/>
        <end position="33"/>
    </location>
</feature>
<reference evidence="11 13" key="1">
    <citation type="submission" date="2020-02" db="EMBL/GenBank/DDBJ databases">
        <authorList>
            <person name="Ferguson B K."/>
        </authorList>
    </citation>
    <scope>NUCLEOTIDE SEQUENCE [LARGE SCALE GENOMIC DNA]</scope>
</reference>
<evidence type="ECO:0000259" key="10">
    <source>
        <dbReference type="PROSITE" id="PS50850"/>
    </source>
</evidence>
<keyword evidence="2" id="KW-0813">Transport</keyword>
<evidence type="ECO:0000256" key="2">
    <source>
        <dbReference type="ARBA" id="ARBA00022448"/>
    </source>
</evidence>
<keyword evidence="5 9" id="KW-0812">Transmembrane</keyword>
<evidence type="ECO:0000256" key="7">
    <source>
        <dbReference type="ARBA" id="ARBA00023136"/>
    </source>
</evidence>
<dbReference type="OrthoDB" id="6610146at2759"/>
<dbReference type="Pfam" id="PF00083">
    <property type="entry name" value="Sugar_tr"/>
    <property type="match status" value="1"/>
</dbReference>
<dbReference type="PANTHER" id="PTHR48021:SF46">
    <property type="entry name" value="MAJOR FACILITATOR SUPERFAMILY (MFS) PROFILE DOMAIN-CONTAINING PROTEIN"/>
    <property type="match status" value="1"/>
</dbReference>
<dbReference type="GO" id="GO:0022857">
    <property type="term" value="F:transmembrane transporter activity"/>
    <property type="evidence" value="ECO:0007669"/>
    <property type="project" value="InterPro"/>
</dbReference>
<evidence type="ECO:0000313" key="11">
    <source>
        <dbReference type="EMBL" id="CAB0008207.1"/>
    </source>
</evidence>
<feature type="domain" description="Major facilitator superfamily (MFS) profile" evidence="10">
    <location>
        <begin position="1"/>
        <end position="314"/>
    </location>
</feature>
<keyword evidence="4" id="KW-0762">Sugar transport</keyword>
<evidence type="ECO:0000256" key="3">
    <source>
        <dbReference type="ARBA" id="ARBA00022475"/>
    </source>
</evidence>
<evidence type="ECO:0000256" key="5">
    <source>
        <dbReference type="ARBA" id="ARBA00022692"/>
    </source>
</evidence>
<feature type="transmembrane region" description="Helical" evidence="9">
    <location>
        <begin position="222"/>
        <end position="247"/>
    </location>
</feature>
<evidence type="ECO:0000256" key="8">
    <source>
        <dbReference type="SAM" id="MobiDB-lite"/>
    </source>
</evidence>
<feature type="region of interest" description="Disordered" evidence="8">
    <location>
        <begin position="465"/>
        <end position="497"/>
    </location>
</feature>
<evidence type="ECO:0000313" key="13">
    <source>
        <dbReference type="Proteomes" id="UP000479000"/>
    </source>
</evidence>
<evidence type="ECO:0000256" key="9">
    <source>
        <dbReference type="SAM" id="Phobius"/>
    </source>
</evidence>
<dbReference type="SUPFAM" id="SSF103473">
    <property type="entry name" value="MFS general substrate transporter"/>
    <property type="match status" value="1"/>
</dbReference>